<dbReference type="SUPFAM" id="SSF48452">
    <property type="entry name" value="TPR-like"/>
    <property type="match status" value="1"/>
</dbReference>
<dbReference type="OrthoDB" id="418911at2759"/>
<dbReference type="VEuPathDB" id="FungiDB:BD410DRAFT_902365"/>
<dbReference type="Pfam" id="PF13432">
    <property type="entry name" value="TPR_16"/>
    <property type="match status" value="3"/>
</dbReference>
<evidence type="ECO:0000256" key="9">
    <source>
        <dbReference type="PROSITE-ProRule" id="PRU00339"/>
    </source>
</evidence>
<sequence length="1251" mass="135354">MSLRPHRQPSDRDVRMHDAHVPHPHPHGLSGPPPPPPPPPHGHPHSMHLNGSVPNTPGGMSNGSAHGHPPTSLVSPVVASNVAGHANGVAVHPSIQKLTKANEETWLLIGAVAEQMGDLDRALSAYENALRHNPLSVSGLTQVAGIARIRENYPKAVEYFQRVLNIQQDNGEVWSALGHCYLMQDDLQKAYSAYQQALYLLPNPKEDPKLWYGIGILYDRYGSLDHAEEAFASVLQMDKVDFDKANEILFRLGIIYKQQGKYHESLECFDRILRNPPSPLAHADIWFQIGHVYEQQKDHVRAKDAYERVVADNPHHAKVLQQLGWLYHQDGSSFQNQDLAITYLTKSLETDPSDAQSWYLLGRAYMAGQKYNKAYEAYQQAVYRDGRNPTFWCSIGVLYFQINQYRDALDAYSRAIRINPYISEVWFDLGSLYESCNNQISDAIDAYARASELDPNNPVITQRLQLLRNAQATGGQLPAAPGPQDVHPTAYASAVGPPVTMSGGPPLLMHGGAGPRPIFTRSDSRGPPPEGAIPLPSPHTQHAPAPFRGGPPPPVIIDDSRRIPNHTPLAPMEVDRPPMHSRDGPPPYQGRDSNGSSRGGPTGQSLLLHHPQPQSQQHSPEQAHPRDQFYGRRRSSSASPPPILRQRPSPQEGSYPGFGPGGGRPSAATQPPAVSQRSPRSYPSVPFDPISAGSPPTEREPWDRRSERGNRARGDSRSGAPLPPHSFSHSRGPPSPPHVYDRRGSPPPGPRPVSPRGRLEPQGPSQRSPIVTPPSGPGGPSSRQYWDSKPPVSLGPGRFDSSHSGPSPSLPSAATPSPTQEITRRYDPRFDDGPNSHRREAPERDHGVDRFDGRSHGGSPEGFRRHPQPPQTVSLPSPYEGQSMYPPAPLPMAAPSESKRRRAPKEKDAESARAPTPVGSSSSEPKDKKKRRTAAKKAKEDPGAVESAASRSASTQPQPFKVSVSSMVRSPPSPEPVSSASTSGSGSVRSGRPSPSVPTSAPVRPLDEDYDEGVADTLMSLARPIEHPPPVSPTDSVHRAERQSPHMSQAAHRRSISSASNSHSPPVSAGGSNSTLKRPLSPGPSESAAENKRSKIEFLNREQRRVSPPGRHSPLPPTRPSPIPFRTEVRMHDRSPPSSGSGSSGIPTSLPLPPPPSAVVAPILPPIATLSPATSTRGGSPAGDDERMQMDSGDSRSNSPPPPSASRSSKISDVMNPQSPTSTRTRHSASPPQRSPASRSPQEKASASPRS</sequence>
<feature type="region of interest" description="Disordered" evidence="10">
    <location>
        <begin position="502"/>
        <end position="1251"/>
    </location>
</feature>
<feature type="compositionally biased region" description="Basic and acidic residues" evidence="10">
    <location>
        <begin position="822"/>
        <end position="855"/>
    </location>
</feature>
<dbReference type="FunFam" id="1.25.40.10:FF:000403">
    <property type="entry name" value="General transcriptional repressor, putative"/>
    <property type="match status" value="1"/>
</dbReference>
<dbReference type="GO" id="GO:0005634">
    <property type="term" value="C:nucleus"/>
    <property type="evidence" value="ECO:0007669"/>
    <property type="project" value="UniProtKB-SubCell"/>
</dbReference>
<dbReference type="Pfam" id="PF07719">
    <property type="entry name" value="TPR_2"/>
    <property type="match status" value="1"/>
</dbReference>
<evidence type="ECO:0000256" key="8">
    <source>
        <dbReference type="ARBA" id="ARBA00061082"/>
    </source>
</evidence>
<dbReference type="SUPFAM" id="SSF81901">
    <property type="entry name" value="HCP-like"/>
    <property type="match status" value="1"/>
</dbReference>
<evidence type="ECO:0000256" key="6">
    <source>
        <dbReference type="ARBA" id="ARBA00023163"/>
    </source>
</evidence>
<feature type="repeat" description="TPR" evidence="9">
    <location>
        <begin position="137"/>
        <end position="170"/>
    </location>
</feature>
<feature type="compositionally biased region" description="Basic and acidic residues" evidence="10">
    <location>
        <begin position="1089"/>
        <end position="1105"/>
    </location>
</feature>
<evidence type="ECO:0000313" key="11">
    <source>
        <dbReference type="EMBL" id="TDL15850.1"/>
    </source>
</evidence>
<keyword evidence="12" id="KW-1185">Reference proteome</keyword>
<evidence type="ECO:0000256" key="5">
    <source>
        <dbReference type="ARBA" id="ARBA00023015"/>
    </source>
</evidence>
<dbReference type="PROSITE" id="PS50005">
    <property type="entry name" value="TPR"/>
    <property type="match status" value="8"/>
</dbReference>
<gene>
    <name evidence="11" type="ORF">BD410DRAFT_902365</name>
</gene>
<feature type="compositionally biased region" description="Basic and acidic residues" evidence="10">
    <location>
        <begin position="573"/>
        <end position="583"/>
    </location>
</feature>
<dbReference type="GO" id="GO:0017053">
    <property type="term" value="C:transcription repressor complex"/>
    <property type="evidence" value="ECO:0007669"/>
    <property type="project" value="TreeGrafter"/>
</dbReference>
<dbReference type="Gene3D" id="1.25.40.10">
    <property type="entry name" value="Tetratricopeptide repeat domain"/>
    <property type="match status" value="2"/>
</dbReference>
<dbReference type="PROSITE" id="PS50293">
    <property type="entry name" value="TPR_REGION"/>
    <property type="match status" value="1"/>
</dbReference>
<comment type="subcellular location">
    <subcellularLocation>
        <location evidence="1">Nucleus</location>
    </subcellularLocation>
</comment>
<dbReference type="Proteomes" id="UP000294933">
    <property type="component" value="Unassembled WGS sequence"/>
</dbReference>
<feature type="repeat" description="TPR" evidence="9">
    <location>
        <begin position="171"/>
        <end position="204"/>
    </location>
</feature>
<feature type="compositionally biased region" description="Basic and acidic residues" evidence="10">
    <location>
        <begin position="621"/>
        <end position="630"/>
    </location>
</feature>
<feature type="compositionally biased region" description="Basic and acidic residues" evidence="10">
    <location>
        <begin position="697"/>
        <end position="716"/>
    </location>
</feature>
<feature type="compositionally biased region" description="Low complexity" evidence="10">
    <location>
        <begin position="1158"/>
        <end position="1169"/>
    </location>
</feature>
<feature type="compositionally biased region" description="Low complexity" evidence="10">
    <location>
        <begin position="1136"/>
        <end position="1149"/>
    </location>
</feature>
<protein>
    <submittedName>
        <fullName evidence="11">Uncharacterized protein</fullName>
    </submittedName>
</protein>
<dbReference type="STRING" id="50990.A0A4Y7PN02"/>
<feature type="compositionally biased region" description="Polar residues" evidence="10">
    <location>
        <begin position="52"/>
        <end position="64"/>
    </location>
</feature>
<evidence type="ECO:0000256" key="1">
    <source>
        <dbReference type="ARBA" id="ARBA00004123"/>
    </source>
</evidence>
<feature type="repeat" description="TPR" evidence="9">
    <location>
        <begin position="389"/>
        <end position="422"/>
    </location>
</feature>
<dbReference type="GO" id="GO:0000978">
    <property type="term" value="F:RNA polymerase II cis-regulatory region sequence-specific DNA binding"/>
    <property type="evidence" value="ECO:0007669"/>
    <property type="project" value="TreeGrafter"/>
</dbReference>
<feature type="compositionally biased region" description="Low complexity" evidence="10">
    <location>
        <begin position="962"/>
        <end position="1000"/>
    </location>
</feature>
<dbReference type="GO" id="GO:0000122">
    <property type="term" value="P:negative regulation of transcription by RNA polymerase II"/>
    <property type="evidence" value="ECO:0007669"/>
    <property type="project" value="TreeGrafter"/>
</dbReference>
<feature type="compositionally biased region" description="Polar residues" evidence="10">
    <location>
        <begin position="667"/>
        <end position="681"/>
    </location>
</feature>
<feature type="repeat" description="TPR" evidence="9">
    <location>
        <begin position="283"/>
        <end position="316"/>
    </location>
</feature>
<evidence type="ECO:0000256" key="4">
    <source>
        <dbReference type="ARBA" id="ARBA00022803"/>
    </source>
</evidence>
<dbReference type="EMBL" id="ML170260">
    <property type="protein sequence ID" value="TDL15850.1"/>
    <property type="molecule type" value="Genomic_DNA"/>
</dbReference>
<feature type="compositionally biased region" description="Basic and acidic residues" evidence="10">
    <location>
        <begin position="8"/>
        <end position="21"/>
    </location>
</feature>
<evidence type="ECO:0000256" key="2">
    <source>
        <dbReference type="ARBA" id="ARBA00022491"/>
    </source>
</evidence>
<dbReference type="InterPro" id="IPR019734">
    <property type="entry name" value="TPR_rpt"/>
</dbReference>
<proteinExistence type="inferred from homology"/>
<dbReference type="InterPro" id="IPR013105">
    <property type="entry name" value="TPR_2"/>
</dbReference>
<evidence type="ECO:0000256" key="10">
    <source>
        <dbReference type="SAM" id="MobiDB-lite"/>
    </source>
</evidence>
<feature type="compositionally biased region" description="Low complexity" evidence="10">
    <location>
        <begin position="604"/>
        <end position="620"/>
    </location>
</feature>
<dbReference type="InterPro" id="IPR051630">
    <property type="entry name" value="Corepressor-Demethylase"/>
</dbReference>
<keyword evidence="4 9" id="KW-0802">TPR repeat</keyword>
<dbReference type="PANTHER" id="PTHR14017:SF1">
    <property type="entry name" value="LD02225P"/>
    <property type="match status" value="1"/>
</dbReference>
<feature type="region of interest" description="Disordered" evidence="10">
    <location>
        <begin position="1"/>
        <end position="75"/>
    </location>
</feature>
<keyword evidence="2" id="KW-0678">Repressor</keyword>
<dbReference type="AlphaFoldDB" id="A0A4Y7PN02"/>
<organism evidence="11 12">
    <name type="scientific">Rickenella mellea</name>
    <dbReference type="NCBI Taxonomy" id="50990"/>
    <lineage>
        <taxon>Eukaryota</taxon>
        <taxon>Fungi</taxon>
        <taxon>Dikarya</taxon>
        <taxon>Basidiomycota</taxon>
        <taxon>Agaricomycotina</taxon>
        <taxon>Agaricomycetes</taxon>
        <taxon>Hymenochaetales</taxon>
        <taxon>Rickenellaceae</taxon>
        <taxon>Rickenella</taxon>
    </lineage>
</organism>
<feature type="compositionally biased region" description="Pro residues" evidence="10">
    <location>
        <begin position="526"/>
        <end position="537"/>
    </location>
</feature>
<feature type="repeat" description="TPR" evidence="9">
    <location>
        <begin position="208"/>
        <end position="241"/>
    </location>
</feature>
<evidence type="ECO:0000256" key="3">
    <source>
        <dbReference type="ARBA" id="ARBA00022737"/>
    </source>
</evidence>
<feature type="compositionally biased region" description="Low complexity" evidence="10">
    <location>
        <begin position="802"/>
        <end position="819"/>
    </location>
</feature>
<dbReference type="GO" id="GO:0031490">
    <property type="term" value="F:chromatin DNA binding"/>
    <property type="evidence" value="ECO:0007669"/>
    <property type="project" value="TreeGrafter"/>
</dbReference>
<feature type="repeat" description="TPR" evidence="9">
    <location>
        <begin position="355"/>
        <end position="388"/>
    </location>
</feature>
<dbReference type="SMART" id="SM00028">
    <property type="entry name" value="TPR"/>
    <property type="match status" value="10"/>
</dbReference>
<evidence type="ECO:0000256" key="7">
    <source>
        <dbReference type="ARBA" id="ARBA00023242"/>
    </source>
</evidence>
<feature type="compositionally biased region" description="Low complexity" evidence="10">
    <location>
        <begin position="1228"/>
        <end position="1240"/>
    </location>
</feature>
<keyword evidence="3" id="KW-0677">Repeat</keyword>
<keyword evidence="7" id="KW-0539">Nucleus</keyword>
<feature type="compositionally biased region" description="Polar residues" evidence="10">
    <location>
        <begin position="949"/>
        <end position="958"/>
    </location>
</feature>
<dbReference type="FunFam" id="1.25.40.10:FF:000078">
    <property type="entry name" value="Transcriptional corepressor Cyc8"/>
    <property type="match status" value="1"/>
</dbReference>
<feature type="compositionally biased region" description="Pro residues" evidence="10">
    <location>
        <begin position="31"/>
        <end position="41"/>
    </location>
</feature>
<comment type="similarity">
    <text evidence="8">Belongs to the CYC8/SSN6 family.</text>
</comment>
<name>A0A4Y7PN02_9AGAM</name>
<keyword evidence="6" id="KW-0804">Transcription</keyword>
<feature type="compositionally biased region" description="Pro residues" evidence="10">
    <location>
        <begin position="1114"/>
        <end position="1123"/>
    </location>
</feature>
<keyword evidence="5" id="KW-0805">Transcription regulation</keyword>
<evidence type="ECO:0000313" key="12">
    <source>
        <dbReference type="Proteomes" id="UP000294933"/>
    </source>
</evidence>
<feature type="compositionally biased region" description="Low complexity" evidence="10">
    <location>
        <begin position="1056"/>
        <end position="1069"/>
    </location>
</feature>
<reference evidence="11 12" key="1">
    <citation type="submission" date="2018-06" db="EMBL/GenBank/DDBJ databases">
        <title>A transcriptomic atlas of mushroom development highlights an independent origin of complex multicellularity.</title>
        <authorList>
            <consortium name="DOE Joint Genome Institute"/>
            <person name="Krizsan K."/>
            <person name="Almasi E."/>
            <person name="Merenyi Z."/>
            <person name="Sahu N."/>
            <person name="Viragh M."/>
            <person name="Koszo T."/>
            <person name="Mondo S."/>
            <person name="Kiss B."/>
            <person name="Balint B."/>
            <person name="Kues U."/>
            <person name="Barry K."/>
            <person name="Hegedus J.C."/>
            <person name="Henrissat B."/>
            <person name="Johnson J."/>
            <person name="Lipzen A."/>
            <person name="Ohm R."/>
            <person name="Nagy I."/>
            <person name="Pangilinan J."/>
            <person name="Yan J."/>
            <person name="Xiong Y."/>
            <person name="Grigoriev I.V."/>
            <person name="Hibbett D.S."/>
            <person name="Nagy L.G."/>
        </authorList>
    </citation>
    <scope>NUCLEOTIDE SEQUENCE [LARGE SCALE GENOMIC DNA]</scope>
    <source>
        <strain evidence="11 12">SZMC22713</strain>
    </source>
</reference>
<dbReference type="Pfam" id="PF00515">
    <property type="entry name" value="TPR_1"/>
    <property type="match status" value="1"/>
</dbReference>
<accession>A0A4Y7PN02</accession>
<feature type="repeat" description="TPR" evidence="9">
    <location>
        <begin position="103"/>
        <end position="136"/>
    </location>
</feature>
<dbReference type="PANTHER" id="PTHR14017">
    <property type="entry name" value="LYSINE-SPECIFIC DEMETHYLASE"/>
    <property type="match status" value="1"/>
</dbReference>
<dbReference type="InterPro" id="IPR011990">
    <property type="entry name" value="TPR-like_helical_dom_sf"/>
</dbReference>
<feature type="repeat" description="TPR" evidence="9">
    <location>
        <begin position="246"/>
        <end position="279"/>
    </location>
</feature>